<evidence type="ECO:0000313" key="2">
    <source>
        <dbReference type="Proteomes" id="UP000694892"/>
    </source>
</evidence>
<proteinExistence type="predicted"/>
<dbReference type="AlphaFoldDB" id="A0A974BUU1"/>
<name>A0A974BUU1_XENLA</name>
<dbReference type="EMBL" id="CM004483">
    <property type="protein sequence ID" value="OCT61086.1"/>
    <property type="molecule type" value="Genomic_DNA"/>
</dbReference>
<dbReference type="Proteomes" id="UP000694892">
    <property type="component" value="Chromosome 9_10S"/>
</dbReference>
<evidence type="ECO:0000313" key="1">
    <source>
        <dbReference type="EMBL" id="OCT61086.1"/>
    </source>
</evidence>
<reference evidence="2" key="1">
    <citation type="journal article" date="2016" name="Nature">
        <title>Genome evolution in the allotetraploid frog Xenopus laevis.</title>
        <authorList>
            <person name="Session A.M."/>
            <person name="Uno Y."/>
            <person name="Kwon T."/>
            <person name="Chapman J.A."/>
            <person name="Toyoda A."/>
            <person name="Takahashi S."/>
            <person name="Fukui A."/>
            <person name="Hikosaka A."/>
            <person name="Suzuki A."/>
            <person name="Kondo M."/>
            <person name="van Heeringen S.J."/>
            <person name="Quigley I."/>
            <person name="Heinz S."/>
            <person name="Ogino H."/>
            <person name="Ochi H."/>
            <person name="Hellsten U."/>
            <person name="Lyons J.B."/>
            <person name="Simakov O."/>
            <person name="Putnam N."/>
            <person name="Stites J."/>
            <person name="Kuroki Y."/>
            <person name="Tanaka T."/>
            <person name="Michiue T."/>
            <person name="Watanabe M."/>
            <person name="Bogdanovic O."/>
            <person name="Lister R."/>
            <person name="Georgiou G."/>
            <person name="Paranjpe S.S."/>
            <person name="van Kruijsbergen I."/>
            <person name="Shu S."/>
            <person name="Carlson J."/>
            <person name="Kinoshita T."/>
            <person name="Ohta Y."/>
            <person name="Mawaribuchi S."/>
            <person name="Jenkins J."/>
            <person name="Grimwood J."/>
            <person name="Schmutz J."/>
            <person name="Mitros T."/>
            <person name="Mozaffari S.V."/>
            <person name="Suzuki Y."/>
            <person name="Haramoto Y."/>
            <person name="Yamamoto T.S."/>
            <person name="Takagi C."/>
            <person name="Heald R."/>
            <person name="Miller K."/>
            <person name="Haudenschild C."/>
            <person name="Kitzman J."/>
            <person name="Nakayama T."/>
            <person name="Izutsu Y."/>
            <person name="Robert J."/>
            <person name="Fortriede J."/>
            <person name="Burns K."/>
            <person name="Lotay V."/>
            <person name="Karimi K."/>
            <person name="Yasuoka Y."/>
            <person name="Dichmann D.S."/>
            <person name="Flajnik M.F."/>
            <person name="Houston D.W."/>
            <person name="Shendure J."/>
            <person name="DuPasquier L."/>
            <person name="Vize P.D."/>
            <person name="Zorn A.M."/>
            <person name="Ito M."/>
            <person name="Marcotte E.M."/>
            <person name="Wallingford J.B."/>
            <person name="Ito Y."/>
            <person name="Asashima M."/>
            <person name="Ueno N."/>
            <person name="Matsuda Y."/>
            <person name="Veenstra G.J."/>
            <person name="Fujiyama A."/>
            <person name="Harland R.M."/>
            <person name="Taira M."/>
            <person name="Rokhsar D.S."/>
        </authorList>
    </citation>
    <scope>NUCLEOTIDE SEQUENCE [LARGE SCALE GENOMIC DNA]</scope>
    <source>
        <strain evidence="2">J</strain>
    </source>
</reference>
<organism evidence="1 2">
    <name type="scientific">Xenopus laevis</name>
    <name type="common">African clawed frog</name>
    <dbReference type="NCBI Taxonomy" id="8355"/>
    <lineage>
        <taxon>Eukaryota</taxon>
        <taxon>Metazoa</taxon>
        <taxon>Chordata</taxon>
        <taxon>Craniata</taxon>
        <taxon>Vertebrata</taxon>
        <taxon>Euteleostomi</taxon>
        <taxon>Amphibia</taxon>
        <taxon>Batrachia</taxon>
        <taxon>Anura</taxon>
        <taxon>Pipoidea</taxon>
        <taxon>Pipidae</taxon>
        <taxon>Xenopodinae</taxon>
        <taxon>Xenopus</taxon>
        <taxon>Xenopus</taxon>
    </lineage>
</organism>
<sequence length="101" mass="11573">MCVSSHDGHRRWQLWRMPTFPITPIYPFRSRERASCTHTNRQQRCQPLHIMPEAAGENLAFNVKELALPHASIKLHTNGMAGFASAQLHLMICWFLFSGQG</sequence>
<gene>
    <name evidence="1" type="ORF">XELAEV_18047114mg</name>
</gene>
<protein>
    <submittedName>
        <fullName evidence="1">Uncharacterized protein</fullName>
    </submittedName>
</protein>
<accession>A0A974BUU1</accession>